<proteinExistence type="predicted"/>
<sequence>MFAKDSDLAVTYSLIYSFLTERSHFKAAEAVRKAAKDVVTIEAGGRDEPTLPVIVKQWKKFTADQGKKAMSQIESTKLESSCSDTDSDVSEDSESSSEEVSSELDSETKSRPLKSNKRSKDKVISFLSKSFDPTRPNTGAESKVKPPASKSLQLSSEPDGELSSSSDPKSDESENDEVERVIPDSTSKFTRAEQTTIAVSHKSRSRDSTNSHSDSSQSSSDEGSDSEFEEDAPTLKAMAMKVDGTTVSSVPESRSPTGSSRTLPTTKSSDGSDNDSESSGSSTSVDDSSPASDPDSGSSSDGISNTVMKSAQASDKLQKMKVTSAVNTPTIDFPQKNDGPTVVTKRRRTDEMGNSVVTSIIQQPKRSYPRQKGDGKGPPRKTNAPFSRIKVDEIKFSDERLKDNTFESRRATTNDYGAKANADLIVTKGASFRKEKNKKKRGSYRGGDITMESHSIKFTDCL</sequence>
<evidence type="ECO:0000313" key="1">
    <source>
        <dbReference type="EMBL" id="KAF9647617.1"/>
    </source>
</evidence>
<gene>
    <name evidence="1" type="ORF">BDM02DRAFT_3145651</name>
</gene>
<reference evidence="1" key="2">
    <citation type="journal article" date="2020" name="Nat. Commun.">
        <title>Large-scale genome sequencing of mycorrhizal fungi provides insights into the early evolution of symbiotic traits.</title>
        <authorList>
            <person name="Miyauchi S."/>
            <person name="Kiss E."/>
            <person name="Kuo A."/>
            <person name="Drula E."/>
            <person name="Kohler A."/>
            <person name="Sanchez-Garcia M."/>
            <person name="Morin E."/>
            <person name="Andreopoulos B."/>
            <person name="Barry K.W."/>
            <person name="Bonito G."/>
            <person name="Buee M."/>
            <person name="Carver A."/>
            <person name="Chen C."/>
            <person name="Cichocki N."/>
            <person name="Clum A."/>
            <person name="Culley D."/>
            <person name="Crous P.W."/>
            <person name="Fauchery L."/>
            <person name="Girlanda M."/>
            <person name="Hayes R.D."/>
            <person name="Keri Z."/>
            <person name="LaButti K."/>
            <person name="Lipzen A."/>
            <person name="Lombard V."/>
            <person name="Magnuson J."/>
            <person name="Maillard F."/>
            <person name="Murat C."/>
            <person name="Nolan M."/>
            <person name="Ohm R.A."/>
            <person name="Pangilinan J."/>
            <person name="Pereira M.F."/>
            <person name="Perotto S."/>
            <person name="Peter M."/>
            <person name="Pfister S."/>
            <person name="Riley R."/>
            <person name="Sitrit Y."/>
            <person name="Stielow J.B."/>
            <person name="Szollosi G."/>
            <person name="Zifcakova L."/>
            <person name="Stursova M."/>
            <person name="Spatafora J.W."/>
            <person name="Tedersoo L."/>
            <person name="Vaario L.M."/>
            <person name="Yamada A."/>
            <person name="Yan M."/>
            <person name="Wang P."/>
            <person name="Xu J."/>
            <person name="Bruns T."/>
            <person name="Baldrian P."/>
            <person name="Vilgalys R."/>
            <person name="Dunand C."/>
            <person name="Henrissat B."/>
            <person name="Grigoriev I.V."/>
            <person name="Hibbett D."/>
            <person name="Nagy L.G."/>
            <person name="Martin F.M."/>
        </authorList>
    </citation>
    <scope>NUCLEOTIDE SEQUENCE</scope>
    <source>
        <strain evidence="1">P2</strain>
    </source>
</reference>
<dbReference type="EMBL" id="MU118030">
    <property type="protein sequence ID" value="KAF9647617.1"/>
    <property type="molecule type" value="Genomic_DNA"/>
</dbReference>
<organism evidence="1 2">
    <name type="scientific">Thelephora ganbajun</name>
    <name type="common">Ganba fungus</name>
    <dbReference type="NCBI Taxonomy" id="370292"/>
    <lineage>
        <taxon>Eukaryota</taxon>
        <taxon>Fungi</taxon>
        <taxon>Dikarya</taxon>
        <taxon>Basidiomycota</taxon>
        <taxon>Agaricomycotina</taxon>
        <taxon>Agaricomycetes</taxon>
        <taxon>Thelephorales</taxon>
        <taxon>Thelephoraceae</taxon>
        <taxon>Thelephora</taxon>
    </lineage>
</organism>
<protein>
    <submittedName>
        <fullName evidence="1">Uncharacterized protein</fullName>
    </submittedName>
</protein>
<name>A0ACB6ZDJ2_THEGA</name>
<accession>A0ACB6ZDJ2</accession>
<evidence type="ECO:0000313" key="2">
    <source>
        <dbReference type="Proteomes" id="UP000886501"/>
    </source>
</evidence>
<dbReference type="Proteomes" id="UP000886501">
    <property type="component" value="Unassembled WGS sequence"/>
</dbReference>
<keyword evidence="2" id="KW-1185">Reference proteome</keyword>
<comment type="caution">
    <text evidence="1">The sequence shown here is derived from an EMBL/GenBank/DDBJ whole genome shotgun (WGS) entry which is preliminary data.</text>
</comment>
<reference evidence="1" key="1">
    <citation type="submission" date="2019-10" db="EMBL/GenBank/DDBJ databases">
        <authorList>
            <consortium name="DOE Joint Genome Institute"/>
            <person name="Kuo A."/>
            <person name="Miyauchi S."/>
            <person name="Kiss E."/>
            <person name="Drula E."/>
            <person name="Kohler A."/>
            <person name="Sanchez-Garcia M."/>
            <person name="Andreopoulos B."/>
            <person name="Barry K.W."/>
            <person name="Bonito G."/>
            <person name="Buee M."/>
            <person name="Carver A."/>
            <person name="Chen C."/>
            <person name="Cichocki N."/>
            <person name="Clum A."/>
            <person name="Culley D."/>
            <person name="Crous P.W."/>
            <person name="Fauchery L."/>
            <person name="Girlanda M."/>
            <person name="Hayes R."/>
            <person name="Keri Z."/>
            <person name="Labutti K."/>
            <person name="Lipzen A."/>
            <person name="Lombard V."/>
            <person name="Magnuson J."/>
            <person name="Maillard F."/>
            <person name="Morin E."/>
            <person name="Murat C."/>
            <person name="Nolan M."/>
            <person name="Ohm R."/>
            <person name="Pangilinan J."/>
            <person name="Pereira M."/>
            <person name="Perotto S."/>
            <person name="Peter M."/>
            <person name="Riley R."/>
            <person name="Sitrit Y."/>
            <person name="Stielow B."/>
            <person name="Szollosi G."/>
            <person name="Zifcakova L."/>
            <person name="Stursova M."/>
            <person name="Spatafora J.W."/>
            <person name="Tedersoo L."/>
            <person name="Vaario L.-M."/>
            <person name="Yamada A."/>
            <person name="Yan M."/>
            <person name="Wang P."/>
            <person name="Xu J."/>
            <person name="Bruns T."/>
            <person name="Baldrian P."/>
            <person name="Vilgalys R."/>
            <person name="Henrissat B."/>
            <person name="Grigoriev I.V."/>
            <person name="Hibbett D."/>
            <person name="Nagy L.G."/>
            <person name="Martin F.M."/>
        </authorList>
    </citation>
    <scope>NUCLEOTIDE SEQUENCE</scope>
    <source>
        <strain evidence="1">P2</strain>
    </source>
</reference>